<dbReference type="EC" id="7.1.1.8" evidence="2"/>
<dbReference type="PANTHER" id="PTHR19271:SF16">
    <property type="entry name" value="CYTOCHROME B"/>
    <property type="match status" value="1"/>
</dbReference>
<feature type="region of interest" description="Disordered" evidence="6">
    <location>
        <begin position="511"/>
        <end position="539"/>
    </location>
</feature>
<evidence type="ECO:0000313" key="10">
    <source>
        <dbReference type="Proteomes" id="UP001183176"/>
    </source>
</evidence>
<dbReference type="Gene3D" id="1.20.810.10">
    <property type="entry name" value="Cytochrome Bc1 Complex, Chain C"/>
    <property type="match status" value="1"/>
</dbReference>
<accession>A0ABU2JHM3</accession>
<evidence type="ECO:0000256" key="1">
    <source>
        <dbReference type="ARBA" id="ARBA00001971"/>
    </source>
</evidence>
<reference evidence="10" key="1">
    <citation type="submission" date="2023-07" db="EMBL/GenBank/DDBJ databases">
        <title>30 novel species of actinomycetes from the DSMZ collection.</title>
        <authorList>
            <person name="Nouioui I."/>
        </authorList>
    </citation>
    <scope>NUCLEOTIDE SEQUENCE [LARGE SCALE GENOMIC DNA]</scope>
    <source>
        <strain evidence="10">DSM 44399</strain>
    </source>
</reference>
<evidence type="ECO:0000256" key="2">
    <source>
        <dbReference type="ARBA" id="ARBA00012951"/>
    </source>
</evidence>
<keyword evidence="7" id="KW-0472">Membrane</keyword>
<feature type="transmembrane region" description="Helical" evidence="7">
    <location>
        <begin position="339"/>
        <end position="360"/>
    </location>
</feature>
<evidence type="ECO:0000256" key="3">
    <source>
        <dbReference type="ARBA" id="ARBA00016116"/>
    </source>
</evidence>
<evidence type="ECO:0000313" key="9">
    <source>
        <dbReference type="EMBL" id="MDT0264477.1"/>
    </source>
</evidence>
<evidence type="ECO:0000256" key="7">
    <source>
        <dbReference type="SAM" id="Phobius"/>
    </source>
</evidence>
<proteinExistence type="predicted"/>
<feature type="transmembrane region" description="Helical" evidence="7">
    <location>
        <begin position="271"/>
        <end position="291"/>
    </location>
</feature>
<dbReference type="InterPro" id="IPR036150">
    <property type="entry name" value="Cyt_b/b6_C_sf"/>
</dbReference>
<keyword evidence="7" id="KW-1133">Transmembrane helix</keyword>
<evidence type="ECO:0000259" key="8">
    <source>
        <dbReference type="PROSITE" id="PS51002"/>
    </source>
</evidence>
<feature type="transmembrane region" description="Helical" evidence="7">
    <location>
        <begin position="183"/>
        <end position="204"/>
    </location>
</feature>
<sequence>MRPLLRLAFSRQSVSSRAAGAVGSAADARLKIAAPLRKQLNKVFPDNWSFMLGEIALYSFIVLLLTGTFLTFFFDASMAEVRYDGSYVPLQGVEMSRAFASTLDLSFDVRGGLLIRQIHHWAALLFVASMIVHMCRIFFTAAFRKPREINWLIGLSLLALGIVEGFAGYSLPDDLLSGTGLRIADAIVLSIPVIGSWLSFLLFGGEFPGHQIIGRLYIAHVLLIPGLILSLVAAHLTIIVRQKHTDFPAPGRTEQTVSGDRLYPTYAMKSGGFFVLVFGALAALGGLVQINPVWLWGPYDPAQVSSASQPDWYMWFLEGALRLFPPIALHPFGHTVSPVFWPSVVLPIVLGLVAAGYPFIEARLTRDHARHNLLQRPRDAPARTSLGVLALSFWVLLSLAGADDVIAHTFHLSLALVVWALRGGVLVIPPLAFAFTYWMCLGLEDHDREVLESGLETGLVRRTYQGDYVEITQPLGPTNSEGEGVLRYAGSPVPKRPNQVLAAPPTRGVRGFFHPLDTDTDTETESKPAARHRKSKVGR</sequence>
<dbReference type="InterPro" id="IPR016174">
    <property type="entry name" value="Di-haem_cyt_TM"/>
</dbReference>
<comment type="caution">
    <text evidence="9">The sequence shown here is derived from an EMBL/GenBank/DDBJ whole genome shotgun (WGS) entry which is preliminary data.</text>
</comment>
<feature type="compositionally biased region" description="Basic residues" evidence="6">
    <location>
        <begin position="529"/>
        <end position="539"/>
    </location>
</feature>
<feature type="domain" description="Cytochrome b/b6 N-terminal region profile" evidence="8">
    <location>
        <begin position="22"/>
        <end position="248"/>
    </location>
</feature>
<dbReference type="Pfam" id="PF13631">
    <property type="entry name" value="Cytochrom_B_N_2"/>
    <property type="match status" value="1"/>
</dbReference>
<evidence type="ECO:0000256" key="4">
    <source>
        <dbReference type="ARBA" id="ARBA00029351"/>
    </source>
</evidence>
<comment type="cofactor">
    <cofactor evidence="1">
        <name>heme</name>
        <dbReference type="ChEBI" id="CHEBI:30413"/>
    </cofactor>
</comment>
<name>A0ABU2JHM3_9ACTN</name>
<dbReference type="PANTHER" id="PTHR19271">
    <property type="entry name" value="CYTOCHROME B"/>
    <property type="match status" value="1"/>
</dbReference>
<comment type="catalytic activity">
    <reaction evidence="4">
        <text>a quinol + 2 Fe(III)-[cytochrome c](out) = a quinone + 2 Fe(II)-[cytochrome c](out) + 2 H(+)(out)</text>
        <dbReference type="Rhea" id="RHEA:11484"/>
        <dbReference type="Rhea" id="RHEA-COMP:10350"/>
        <dbReference type="Rhea" id="RHEA-COMP:14399"/>
        <dbReference type="ChEBI" id="CHEBI:15378"/>
        <dbReference type="ChEBI" id="CHEBI:24646"/>
        <dbReference type="ChEBI" id="CHEBI:29033"/>
        <dbReference type="ChEBI" id="CHEBI:29034"/>
        <dbReference type="ChEBI" id="CHEBI:132124"/>
        <dbReference type="EC" id="7.1.1.8"/>
    </reaction>
</comment>
<dbReference type="InterPro" id="IPR005797">
    <property type="entry name" value="Cyt_b/b6_N"/>
</dbReference>
<feature type="transmembrane region" description="Helical" evidence="7">
    <location>
        <begin position="55"/>
        <end position="74"/>
    </location>
</feature>
<dbReference type="Proteomes" id="UP001183176">
    <property type="component" value="Unassembled WGS sequence"/>
</dbReference>
<feature type="transmembrane region" description="Helical" evidence="7">
    <location>
        <begin position="151"/>
        <end position="171"/>
    </location>
</feature>
<dbReference type="PROSITE" id="PS51002">
    <property type="entry name" value="CYTB_NTER"/>
    <property type="match status" value="1"/>
</dbReference>
<dbReference type="SUPFAM" id="SSF81342">
    <property type="entry name" value="Transmembrane di-heme cytochromes"/>
    <property type="match status" value="1"/>
</dbReference>
<evidence type="ECO:0000256" key="6">
    <source>
        <dbReference type="SAM" id="MobiDB-lite"/>
    </source>
</evidence>
<gene>
    <name evidence="9" type="ORF">RM423_24290</name>
</gene>
<dbReference type="InterPro" id="IPR027387">
    <property type="entry name" value="Cytb/b6-like_sf"/>
</dbReference>
<dbReference type="SUPFAM" id="SSF81648">
    <property type="entry name" value="a domain/subunit of cytochrome bc1 complex (Ubiquinol-cytochrome c reductase)"/>
    <property type="match status" value="1"/>
</dbReference>
<feature type="transmembrane region" description="Helical" evidence="7">
    <location>
        <begin position="216"/>
        <end position="240"/>
    </location>
</feature>
<dbReference type="EMBL" id="JAVREH010000121">
    <property type="protein sequence ID" value="MDT0264477.1"/>
    <property type="molecule type" value="Genomic_DNA"/>
</dbReference>
<keyword evidence="7" id="KW-0812">Transmembrane</keyword>
<protein>
    <recommendedName>
        <fullName evidence="3">Cytochrome bc1 complex cytochrome b subunit</fullName>
        <ecNumber evidence="2">7.1.1.8</ecNumber>
    </recommendedName>
    <alternativeName>
        <fullName evidence="5">Cytochrome bc1 reductase complex subunit QcrB</fullName>
    </alternativeName>
</protein>
<organism evidence="9 10">
    <name type="scientific">Jatrophihabitans lederbergiae</name>
    <dbReference type="NCBI Taxonomy" id="3075547"/>
    <lineage>
        <taxon>Bacteria</taxon>
        <taxon>Bacillati</taxon>
        <taxon>Actinomycetota</taxon>
        <taxon>Actinomycetes</taxon>
        <taxon>Jatrophihabitantales</taxon>
        <taxon>Jatrophihabitantaceae</taxon>
        <taxon>Jatrophihabitans</taxon>
    </lineage>
</organism>
<feature type="transmembrane region" description="Helical" evidence="7">
    <location>
        <begin position="118"/>
        <end position="139"/>
    </location>
</feature>
<feature type="transmembrane region" description="Helical" evidence="7">
    <location>
        <begin position="380"/>
        <end position="402"/>
    </location>
</feature>
<feature type="transmembrane region" description="Helical" evidence="7">
    <location>
        <begin position="414"/>
        <end position="438"/>
    </location>
</feature>
<evidence type="ECO:0000256" key="5">
    <source>
        <dbReference type="ARBA" id="ARBA00029568"/>
    </source>
</evidence>
<keyword evidence="10" id="KW-1185">Reference proteome</keyword>